<proteinExistence type="inferred from homology"/>
<keyword evidence="8" id="KW-0411">Iron-sulfur</keyword>
<dbReference type="SMART" id="SM00986">
    <property type="entry name" value="UDG"/>
    <property type="match status" value="1"/>
</dbReference>
<evidence type="ECO:0000259" key="11">
    <source>
        <dbReference type="SMART" id="SM00986"/>
    </source>
</evidence>
<keyword evidence="5" id="KW-0227">DNA damage</keyword>
<dbReference type="GO" id="GO:0006281">
    <property type="term" value="P:DNA repair"/>
    <property type="evidence" value="ECO:0007669"/>
    <property type="project" value="UniProtKB-KW"/>
</dbReference>
<reference evidence="12" key="1">
    <citation type="submission" date="2016-12" db="EMBL/GenBank/DDBJ databases">
        <authorList>
            <person name="Moulin L."/>
        </authorList>
    </citation>
    <scope>NUCLEOTIDE SEQUENCE [LARGE SCALE GENOMIC DNA]</scope>
    <source>
        <strain evidence="12">STM 7183</strain>
    </source>
</reference>
<dbReference type="CDD" id="cd10030">
    <property type="entry name" value="UDG-F4_TTUDGA_SPO1dp_like"/>
    <property type="match status" value="1"/>
</dbReference>
<keyword evidence="9" id="KW-0234">DNA repair</keyword>
<feature type="region of interest" description="Disordered" evidence="10">
    <location>
        <begin position="1"/>
        <end position="50"/>
    </location>
</feature>
<evidence type="ECO:0000256" key="7">
    <source>
        <dbReference type="ARBA" id="ARBA00023004"/>
    </source>
</evidence>
<dbReference type="InterPro" id="IPR051536">
    <property type="entry name" value="UDG_Type-4/5"/>
</dbReference>
<evidence type="ECO:0000313" key="13">
    <source>
        <dbReference type="Proteomes" id="UP000195569"/>
    </source>
</evidence>
<evidence type="ECO:0000256" key="10">
    <source>
        <dbReference type="SAM" id="MobiDB-lite"/>
    </source>
</evidence>
<dbReference type="GO" id="GO:0051539">
    <property type="term" value="F:4 iron, 4 sulfur cluster binding"/>
    <property type="evidence" value="ECO:0007669"/>
    <property type="project" value="UniProtKB-KW"/>
</dbReference>
<evidence type="ECO:0000256" key="6">
    <source>
        <dbReference type="ARBA" id="ARBA00022801"/>
    </source>
</evidence>
<feature type="domain" description="Uracil-DNA glycosylase-like" evidence="11">
    <location>
        <begin position="68"/>
        <end position="228"/>
    </location>
</feature>
<protein>
    <recommendedName>
        <fullName evidence="2">Type-4 uracil-DNA glycosylase</fullName>
    </recommendedName>
</protein>
<dbReference type="NCBIfam" id="TIGR00758">
    <property type="entry name" value="UDG_fam4"/>
    <property type="match status" value="1"/>
</dbReference>
<keyword evidence="3" id="KW-0004">4Fe-4S</keyword>
<evidence type="ECO:0000256" key="9">
    <source>
        <dbReference type="ARBA" id="ARBA00023204"/>
    </source>
</evidence>
<gene>
    <name evidence="12" type="ORF">BN2476_570072</name>
</gene>
<dbReference type="GO" id="GO:0097506">
    <property type="term" value="F:deaminated base DNA N-glycosylase activity"/>
    <property type="evidence" value="ECO:0007669"/>
    <property type="project" value="UniProtKB-ARBA"/>
</dbReference>
<evidence type="ECO:0000256" key="5">
    <source>
        <dbReference type="ARBA" id="ARBA00022763"/>
    </source>
</evidence>
<dbReference type="AlphaFoldDB" id="A0A1N7SJC0"/>
<evidence type="ECO:0000256" key="1">
    <source>
        <dbReference type="ARBA" id="ARBA00006521"/>
    </source>
</evidence>
<evidence type="ECO:0000256" key="2">
    <source>
        <dbReference type="ARBA" id="ARBA00019403"/>
    </source>
</evidence>
<keyword evidence="4" id="KW-0479">Metal-binding</keyword>
<organism evidence="12 13">
    <name type="scientific">Paraburkholderia piptadeniae</name>
    <dbReference type="NCBI Taxonomy" id="1701573"/>
    <lineage>
        <taxon>Bacteria</taxon>
        <taxon>Pseudomonadati</taxon>
        <taxon>Pseudomonadota</taxon>
        <taxon>Betaproteobacteria</taxon>
        <taxon>Burkholderiales</taxon>
        <taxon>Burkholderiaceae</taxon>
        <taxon>Paraburkholderia</taxon>
    </lineage>
</organism>
<evidence type="ECO:0000256" key="3">
    <source>
        <dbReference type="ARBA" id="ARBA00022485"/>
    </source>
</evidence>
<dbReference type="EMBL" id="CYGY02000057">
    <property type="protein sequence ID" value="SIT47514.1"/>
    <property type="molecule type" value="Genomic_DNA"/>
</dbReference>
<dbReference type="NCBIfam" id="TIGR03914">
    <property type="entry name" value="UDG_fam_dom"/>
    <property type="match status" value="1"/>
</dbReference>
<dbReference type="InterPro" id="IPR005122">
    <property type="entry name" value="Uracil-DNA_glycosylase-like"/>
</dbReference>
<dbReference type="SMART" id="SM00987">
    <property type="entry name" value="UreE_C"/>
    <property type="match status" value="1"/>
</dbReference>
<sequence length="257" mass="28042">MLAMTLHAAATSSNDVMSTRKSTSPSDETAPSKRAARNDTDVEPDQQPERLDDCRRCALWSKATQAVGGMGPKRAPIMLVGEQPGDIEDQQGKPFVGPAGQLLDDALEEAGVARHDVYVTNAVKHFKWEPRGKRRMHKTPAQREIDACHYWLERELNSVGPRVIVALGATALKAILDDRDARLQAVVGKVIEHGGRHVVPTYHPSFALRAPDEATRHRAYAAIVAALCEAGTVAHREAARESGNDEEHNGKTPDRKG</sequence>
<dbReference type="SUPFAM" id="SSF52141">
    <property type="entry name" value="Uracil-DNA glycosylase-like"/>
    <property type="match status" value="1"/>
</dbReference>
<dbReference type="GO" id="GO:0046872">
    <property type="term" value="F:metal ion binding"/>
    <property type="evidence" value="ECO:0007669"/>
    <property type="project" value="UniProtKB-KW"/>
</dbReference>
<evidence type="ECO:0000256" key="4">
    <source>
        <dbReference type="ARBA" id="ARBA00022723"/>
    </source>
</evidence>
<feature type="region of interest" description="Disordered" evidence="10">
    <location>
        <begin position="237"/>
        <end position="257"/>
    </location>
</feature>
<keyword evidence="6" id="KW-0378">Hydrolase</keyword>
<keyword evidence="7" id="KW-0408">Iron</keyword>
<dbReference type="PANTHER" id="PTHR33693:SF9">
    <property type="entry name" value="TYPE-4 URACIL-DNA GLYCOSYLASE"/>
    <property type="match status" value="1"/>
</dbReference>
<name>A0A1N7SJC0_9BURK</name>
<keyword evidence="13" id="KW-1185">Reference proteome</keyword>
<dbReference type="Proteomes" id="UP000195569">
    <property type="component" value="Unassembled WGS sequence"/>
</dbReference>
<feature type="compositionally biased region" description="Polar residues" evidence="10">
    <location>
        <begin position="10"/>
        <end position="29"/>
    </location>
</feature>
<dbReference type="Pfam" id="PF03167">
    <property type="entry name" value="UDG"/>
    <property type="match status" value="1"/>
</dbReference>
<dbReference type="InterPro" id="IPR036895">
    <property type="entry name" value="Uracil-DNA_glycosylase-like_sf"/>
</dbReference>
<accession>A0A1N7SJC0</accession>
<comment type="similarity">
    <text evidence="1">Belongs to the uracil-DNA glycosylase (UDG) superfamily. Type 4 (UDGa) family.</text>
</comment>
<dbReference type="PANTHER" id="PTHR33693">
    <property type="entry name" value="TYPE-5 URACIL-DNA GLYCOSYLASE"/>
    <property type="match status" value="1"/>
</dbReference>
<dbReference type="InterPro" id="IPR005273">
    <property type="entry name" value="Ura-DNA_glyco_family4"/>
</dbReference>
<evidence type="ECO:0000256" key="8">
    <source>
        <dbReference type="ARBA" id="ARBA00023014"/>
    </source>
</evidence>
<dbReference type="Gene3D" id="3.40.470.10">
    <property type="entry name" value="Uracil-DNA glycosylase-like domain"/>
    <property type="match status" value="1"/>
</dbReference>
<evidence type="ECO:0000313" key="12">
    <source>
        <dbReference type="EMBL" id="SIT47514.1"/>
    </source>
</evidence>
<comment type="caution">
    <text evidence="12">The sequence shown here is derived from an EMBL/GenBank/DDBJ whole genome shotgun (WGS) entry which is preliminary data.</text>
</comment>